<dbReference type="PANTHER" id="PTHR31635:SF196">
    <property type="entry name" value="REVERSE TRANSCRIPTASE DOMAIN-CONTAINING PROTEIN-RELATED"/>
    <property type="match status" value="1"/>
</dbReference>
<proteinExistence type="predicted"/>
<accession>A0A2N9FW06</accession>
<protein>
    <recommendedName>
        <fullName evidence="1">Reverse transcriptase domain-containing protein</fullName>
    </recommendedName>
</protein>
<sequence length="363" mass="40952">MPKENTASLFADQTASYIFLVQPDQNSGQYWSNSKVKLSLIGSVYKLLAKVLANRLALVLDSIVSKAQNSFVGGRKILDSVLIANECLDSRIKSGIPGLICKLDIEKAYDHVNWDCLYYILDRRRFGSKWIRWMQAYTSTKTVKGGLLKGIQVGRAEEAGVCVSHLLYANDTILFCDADLEQLLYIRMALTCFEAVTSLRVNMNKSEMVPIGEVDGIAELAALLSCHIGSLPLHQWKHIRMGYDVFSAYFVFDIGLGDQVLFWYDNWCSDRSLKETFPVLFGCSLNQDDSVDSVLVSQSPGHLRDWNFKFGRSFNDWELDQWVMPKGVLELLACWGEGRGKSKIQDLWNSIPHGIFWCVMVGA</sequence>
<organism evidence="2">
    <name type="scientific">Fagus sylvatica</name>
    <name type="common">Beechnut</name>
    <dbReference type="NCBI Taxonomy" id="28930"/>
    <lineage>
        <taxon>Eukaryota</taxon>
        <taxon>Viridiplantae</taxon>
        <taxon>Streptophyta</taxon>
        <taxon>Embryophyta</taxon>
        <taxon>Tracheophyta</taxon>
        <taxon>Spermatophyta</taxon>
        <taxon>Magnoliopsida</taxon>
        <taxon>eudicotyledons</taxon>
        <taxon>Gunneridae</taxon>
        <taxon>Pentapetalae</taxon>
        <taxon>rosids</taxon>
        <taxon>fabids</taxon>
        <taxon>Fagales</taxon>
        <taxon>Fagaceae</taxon>
        <taxon>Fagus</taxon>
    </lineage>
</organism>
<dbReference type="EMBL" id="OIVN01001225">
    <property type="protein sequence ID" value="SPC91482.1"/>
    <property type="molecule type" value="Genomic_DNA"/>
</dbReference>
<dbReference type="AlphaFoldDB" id="A0A2N9FW06"/>
<evidence type="ECO:0000313" key="2">
    <source>
        <dbReference type="EMBL" id="SPC91482.1"/>
    </source>
</evidence>
<dbReference type="PANTHER" id="PTHR31635">
    <property type="entry name" value="REVERSE TRANSCRIPTASE DOMAIN-CONTAINING PROTEIN-RELATED"/>
    <property type="match status" value="1"/>
</dbReference>
<evidence type="ECO:0000259" key="1">
    <source>
        <dbReference type="Pfam" id="PF00078"/>
    </source>
</evidence>
<name>A0A2N9FW06_FAGSY</name>
<gene>
    <name evidence="2" type="ORF">FSB_LOCUS19364</name>
</gene>
<dbReference type="Pfam" id="PF00078">
    <property type="entry name" value="RVT_1"/>
    <property type="match status" value="1"/>
</dbReference>
<reference evidence="2" key="1">
    <citation type="submission" date="2018-02" db="EMBL/GenBank/DDBJ databases">
        <authorList>
            <person name="Cohen D.B."/>
            <person name="Kent A.D."/>
        </authorList>
    </citation>
    <scope>NUCLEOTIDE SEQUENCE</scope>
</reference>
<feature type="domain" description="Reverse transcriptase" evidence="1">
    <location>
        <begin position="36"/>
        <end position="142"/>
    </location>
</feature>
<dbReference type="InterPro" id="IPR000477">
    <property type="entry name" value="RT_dom"/>
</dbReference>